<keyword evidence="6" id="KW-1185">Reference proteome</keyword>
<reference evidence="6" key="1">
    <citation type="journal article" date="2019" name="Int. J. Syst. Evol. Microbiol.">
        <title>Halobacteriovorax valvorus sp. nov., a novel prokaryotic predator isolated from coastal seawater of China.</title>
        <authorList>
            <person name="Chen M.-X."/>
        </authorList>
    </citation>
    <scope>NUCLEOTIDE SEQUENCE [LARGE SCALE GENOMIC DNA]</scope>
    <source>
        <strain evidence="6">BL9</strain>
    </source>
</reference>
<dbReference type="SUPFAM" id="SSF46785">
    <property type="entry name" value="Winged helix' DNA-binding domain"/>
    <property type="match status" value="1"/>
</dbReference>
<dbReference type="EMBL" id="QDKL01000001">
    <property type="protein sequence ID" value="RZF22201.1"/>
    <property type="molecule type" value="Genomic_DNA"/>
</dbReference>
<comment type="caution">
    <text evidence="5">The sequence shown here is derived from an EMBL/GenBank/DDBJ whole genome shotgun (WGS) entry which is preliminary data.</text>
</comment>
<name>A0ABY0IK32_9BACT</name>
<dbReference type="PANTHER" id="PTHR42756">
    <property type="entry name" value="TRANSCRIPTIONAL REGULATOR, MARR"/>
    <property type="match status" value="1"/>
</dbReference>
<dbReference type="PRINTS" id="PR00598">
    <property type="entry name" value="HTHMARR"/>
</dbReference>
<keyword evidence="1" id="KW-0805">Transcription regulation</keyword>
<dbReference type="PANTHER" id="PTHR42756:SF1">
    <property type="entry name" value="TRANSCRIPTIONAL REPRESSOR OF EMRAB OPERON"/>
    <property type="match status" value="1"/>
</dbReference>
<dbReference type="Proteomes" id="UP000443582">
    <property type="component" value="Unassembled WGS sequence"/>
</dbReference>
<dbReference type="InterPro" id="IPR036388">
    <property type="entry name" value="WH-like_DNA-bd_sf"/>
</dbReference>
<dbReference type="Pfam" id="PF01047">
    <property type="entry name" value="MarR"/>
    <property type="match status" value="1"/>
</dbReference>
<evidence type="ECO:0000313" key="5">
    <source>
        <dbReference type="EMBL" id="RZF22201.1"/>
    </source>
</evidence>
<keyword evidence="2" id="KW-0238">DNA-binding</keyword>
<evidence type="ECO:0000256" key="3">
    <source>
        <dbReference type="ARBA" id="ARBA00023163"/>
    </source>
</evidence>
<evidence type="ECO:0000256" key="2">
    <source>
        <dbReference type="ARBA" id="ARBA00023125"/>
    </source>
</evidence>
<dbReference type="Gene3D" id="1.10.10.10">
    <property type="entry name" value="Winged helix-like DNA-binding domain superfamily/Winged helix DNA-binding domain"/>
    <property type="match status" value="1"/>
</dbReference>
<dbReference type="InterPro" id="IPR036390">
    <property type="entry name" value="WH_DNA-bd_sf"/>
</dbReference>
<protein>
    <submittedName>
        <fullName evidence="5">MarR family transcriptional regulator</fullName>
    </submittedName>
</protein>
<dbReference type="InterPro" id="IPR000835">
    <property type="entry name" value="HTH_MarR-typ"/>
</dbReference>
<proteinExistence type="predicted"/>
<gene>
    <name evidence="5" type="ORF">DAY19_00095</name>
</gene>
<dbReference type="SMART" id="SM00347">
    <property type="entry name" value="HTH_MARR"/>
    <property type="match status" value="1"/>
</dbReference>
<evidence type="ECO:0000259" key="4">
    <source>
        <dbReference type="PROSITE" id="PS50995"/>
    </source>
</evidence>
<feature type="domain" description="HTH marR-type" evidence="4">
    <location>
        <begin position="10"/>
        <end position="144"/>
    </location>
</feature>
<dbReference type="PROSITE" id="PS50995">
    <property type="entry name" value="HTH_MARR_2"/>
    <property type="match status" value="1"/>
</dbReference>
<evidence type="ECO:0000256" key="1">
    <source>
        <dbReference type="ARBA" id="ARBA00023015"/>
    </source>
</evidence>
<evidence type="ECO:0000313" key="6">
    <source>
        <dbReference type="Proteomes" id="UP000443582"/>
    </source>
</evidence>
<accession>A0ABY0IK32</accession>
<organism evidence="5 6">
    <name type="scientific">Halobacteriovorax vibrionivorans</name>
    <dbReference type="NCBI Taxonomy" id="2152716"/>
    <lineage>
        <taxon>Bacteria</taxon>
        <taxon>Pseudomonadati</taxon>
        <taxon>Bdellovibrionota</taxon>
        <taxon>Bacteriovoracia</taxon>
        <taxon>Bacteriovoracales</taxon>
        <taxon>Halobacteriovoraceae</taxon>
        <taxon>Halobacteriovorax</taxon>
    </lineage>
</organism>
<keyword evidence="3" id="KW-0804">Transcription</keyword>
<sequence length="150" mass="17399">MSIVTSNALKDSIIARIVRTTRIIDKMVSEEVGQYKLTKPQFDVLLVLKFCNQDYITTTELSEELMVSKANITGIVTRLEKANLISKIVDENDTRSKKIALTESGLELIDRVMPRYFAMSDEIYSKFSEEERQKLLSQMIFIEEFYNSRR</sequence>
<dbReference type="RefSeq" id="WP_114705145.1">
    <property type="nucleotide sequence ID" value="NZ_QDKL01000001.1"/>
</dbReference>